<gene>
    <name evidence="1" type="ORF">Goarm_022260</name>
</gene>
<evidence type="ECO:0000313" key="2">
    <source>
        <dbReference type="Proteomes" id="UP000593575"/>
    </source>
</evidence>
<protein>
    <submittedName>
        <fullName evidence="1">Uncharacterized protein</fullName>
    </submittedName>
</protein>
<comment type="caution">
    <text evidence="1">The sequence shown here is derived from an EMBL/GenBank/DDBJ whole genome shotgun (WGS) entry which is preliminary data.</text>
</comment>
<reference evidence="1 2" key="1">
    <citation type="journal article" date="2019" name="Genome Biol. Evol.">
        <title>Insights into the evolution of the New World diploid cottons (Gossypium, subgenus Houzingenia) based on genome sequencing.</title>
        <authorList>
            <person name="Grover C.E."/>
            <person name="Arick M.A. 2nd"/>
            <person name="Thrash A."/>
            <person name="Conover J.L."/>
            <person name="Sanders W.S."/>
            <person name="Peterson D.G."/>
            <person name="Frelichowski J.E."/>
            <person name="Scheffler J.A."/>
            <person name="Scheffler B.E."/>
            <person name="Wendel J.F."/>
        </authorList>
    </citation>
    <scope>NUCLEOTIDE SEQUENCE [LARGE SCALE GENOMIC DNA]</scope>
    <source>
        <strain evidence="1">6</strain>
        <tissue evidence="1">Leaf</tissue>
    </source>
</reference>
<dbReference type="EMBL" id="JABFAE010412224">
    <property type="protein sequence ID" value="MBA0845029.1"/>
    <property type="molecule type" value="Genomic_DNA"/>
</dbReference>
<keyword evidence="2" id="KW-1185">Reference proteome</keyword>
<organism evidence="1 2">
    <name type="scientific">Gossypium armourianum</name>
    <dbReference type="NCBI Taxonomy" id="34283"/>
    <lineage>
        <taxon>Eukaryota</taxon>
        <taxon>Viridiplantae</taxon>
        <taxon>Streptophyta</taxon>
        <taxon>Embryophyta</taxon>
        <taxon>Tracheophyta</taxon>
        <taxon>Spermatophyta</taxon>
        <taxon>Magnoliopsida</taxon>
        <taxon>eudicotyledons</taxon>
        <taxon>Gunneridae</taxon>
        <taxon>Pentapetalae</taxon>
        <taxon>rosids</taxon>
        <taxon>malvids</taxon>
        <taxon>Malvales</taxon>
        <taxon>Malvaceae</taxon>
        <taxon>Malvoideae</taxon>
        <taxon>Gossypium</taxon>
    </lineage>
</organism>
<dbReference type="Proteomes" id="UP000593575">
    <property type="component" value="Unassembled WGS sequence"/>
</dbReference>
<evidence type="ECO:0000313" key="1">
    <source>
        <dbReference type="EMBL" id="MBA0845029.1"/>
    </source>
</evidence>
<proteinExistence type="predicted"/>
<accession>A0A7J9KFM5</accession>
<sequence length="80" mass="9014">MSDSEVEEFHEYFDQLEEVIPKDMGSVWAIILVDSGSTHDFIDAKQMHRLSLLVLQQDQLKATVANGSCLFTRGLCNGVR</sequence>
<dbReference type="CDD" id="cd00303">
    <property type="entry name" value="retropepsin_like"/>
    <property type="match status" value="1"/>
</dbReference>
<name>A0A7J9KFM5_9ROSI</name>
<dbReference type="AlphaFoldDB" id="A0A7J9KFM5"/>